<feature type="domain" description="Signal transduction histidine kinase internal region" evidence="2">
    <location>
        <begin position="154"/>
        <end position="232"/>
    </location>
</feature>
<keyword evidence="1" id="KW-0472">Membrane</keyword>
<feature type="transmembrane region" description="Helical" evidence="1">
    <location>
        <begin position="119"/>
        <end position="139"/>
    </location>
</feature>
<dbReference type="InterPro" id="IPR010559">
    <property type="entry name" value="Sig_transdc_His_kin_internal"/>
</dbReference>
<evidence type="ECO:0000259" key="2">
    <source>
        <dbReference type="Pfam" id="PF06580"/>
    </source>
</evidence>
<proteinExistence type="predicted"/>
<dbReference type="EMBL" id="JACHHX010000007">
    <property type="protein sequence ID" value="MBB5015407.1"/>
    <property type="molecule type" value="Genomic_DNA"/>
</dbReference>
<feature type="transmembrane region" description="Helical" evidence="1">
    <location>
        <begin position="14"/>
        <end position="34"/>
    </location>
</feature>
<keyword evidence="1" id="KW-0812">Transmembrane</keyword>
<dbReference type="Pfam" id="PF06580">
    <property type="entry name" value="His_kinase"/>
    <property type="match status" value="1"/>
</dbReference>
<dbReference type="RefSeq" id="WP_183948100.1">
    <property type="nucleotide sequence ID" value="NZ_JACHHX010000007.1"/>
</dbReference>
<dbReference type="EC" id="2.7.13.3" evidence="3"/>
<evidence type="ECO:0000256" key="1">
    <source>
        <dbReference type="SAM" id="Phobius"/>
    </source>
</evidence>
<comment type="caution">
    <text evidence="3">The sequence shown here is derived from an EMBL/GenBank/DDBJ whole genome shotgun (WGS) entry which is preliminary data.</text>
</comment>
<protein>
    <submittedName>
        <fullName evidence="3">Two-component system sensor histidine kinase AlgZ</fullName>
        <ecNumber evidence="3">2.7.13.3</ecNumber>
    </submittedName>
</protein>
<evidence type="ECO:0000313" key="4">
    <source>
        <dbReference type="Proteomes" id="UP000519004"/>
    </source>
</evidence>
<keyword evidence="3" id="KW-0418">Kinase</keyword>
<accession>A0A7W8DDY8</accession>
<dbReference type="GO" id="GO:0000155">
    <property type="term" value="F:phosphorelay sensor kinase activity"/>
    <property type="evidence" value="ECO:0007669"/>
    <property type="project" value="InterPro"/>
</dbReference>
<keyword evidence="3" id="KW-0808">Transferase</keyword>
<feature type="transmembrane region" description="Helical" evidence="1">
    <location>
        <begin position="77"/>
        <end position="99"/>
    </location>
</feature>
<evidence type="ECO:0000313" key="3">
    <source>
        <dbReference type="EMBL" id="MBB5015407.1"/>
    </source>
</evidence>
<dbReference type="PANTHER" id="PTHR34220">
    <property type="entry name" value="SENSOR HISTIDINE KINASE YPDA"/>
    <property type="match status" value="1"/>
</dbReference>
<feature type="transmembrane region" description="Helical" evidence="1">
    <location>
        <begin position="46"/>
        <end position="65"/>
    </location>
</feature>
<gene>
    <name evidence="3" type="ORF">HNQ58_001305</name>
</gene>
<dbReference type="AlphaFoldDB" id="A0A7W8DDY8"/>
<dbReference type="Proteomes" id="UP000519004">
    <property type="component" value="Unassembled WGS sequence"/>
</dbReference>
<dbReference type="PANTHER" id="PTHR34220:SF7">
    <property type="entry name" value="SENSOR HISTIDINE KINASE YPDA"/>
    <property type="match status" value="1"/>
</dbReference>
<dbReference type="SUPFAM" id="SSF55874">
    <property type="entry name" value="ATPase domain of HSP90 chaperone/DNA topoisomerase II/histidine kinase"/>
    <property type="match status" value="1"/>
</dbReference>
<dbReference type="Gene3D" id="3.30.565.10">
    <property type="entry name" value="Histidine kinase-like ATPase, C-terminal domain"/>
    <property type="match status" value="1"/>
</dbReference>
<keyword evidence="1" id="KW-1133">Transmembrane helix</keyword>
<dbReference type="InterPro" id="IPR050640">
    <property type="entry name" value="Bact_2-comp_sensor_kinase"/>
</dbReference>
<dbReference type="InterPro" id="IPR036890">
    <property type="entry name" value="HATPase_C_sf"/>
</dbReference>
<dbReference type="GO" id="GO:0016020">
    <property type="term" value="C:membrane"/>
    <property type="evidence" value="ECO:0007669"/>
    <property type="project" value="InterPro"/>
</dbReference>
<sequence length="343" mass="37678">MPAPRIWLPDLCRLPRLAVVLGVAQLVVLVLALAPGEAGRWSPQRFAVASVFAWWVALTSAVLLCKLRAPLARLGRVGGIAAAWGLPVAVAALGALLVHEIDLGLGYGLSLPAEARGEFIRACALLTALIGAVALRYFYVTDQWQAQVQAQAKAEVQALQARIRPHFLFNSMNTIASLIRRDPATAERAVEDLAELFRAALGAGEGESTLAEELALIEHYLAIERLRLGERLRERWLLPADLPRDMRLPRLILQPLVENAVLHGIARLEQGGEVRIEAALDAGRLRLSVTNPAPPPRERDSVNGHAQESIRQRLAYRFGAKARMTADYRDGYYRCELLLPIET</sequence>
<keyword evidence="4" id="KW-1185">Reference proteome</keyword>
<reference evidence="3 4" key="1">
    <citation type="submission" date="2020-08" db="EMBL/GenBank/DDBJ databases">
        <title>Genomic Encyclopedia of Type Strains, Phase IV (KMG-IV): sequencing the most valuable type-strain genomes for metagenomic binning, comparative biology and taxonomic classification.</title>
        <authorList>
            <person name="Goeker M."/>
        </authorList>
    </citation>
    <scope>NUCLEOTIDE SEQUENCE [LARGE SCALE GENOMIC DNA]</scope>
    <source>
        <strain evidence="3 4">DSM 25897</strain>
    </source>
</reference>
<organism evidence="3 4">
    <name type="scientific">Rehaibacterium terrae</name>
    <dbReference type="NCBI Taxonomy" id="1341696"/>
    <lineage>
        <taxon>Bacteria</taxon>
        <taxon>Pseudomonadati</taxon>
        <taxon>Pseudomonadota</taxon>
        <taxon>Gammaproteobacteria</taxon>
        <taxon>Lysobacterales</taxon>
        <taxon>Lysobacteraceae</taxon>
        <taxon>Rehaibacterium</taxon>
    </lineage>
</organism>
<name>A0A7W8DDY8_9GAMM</name>